<dbReference type="OrthoDB" id="14725at2157"/>
<dbReference type="AlphaFoldDB" id="N6V3D4"/>
<dbReference type="GO" id="GO:0030488">
    <property type="term" value="P:tRNA methylation"/>
    <property type="evidence" value="ECO:0007669"/>
    <property type="project" value="TreeGrafter"/>
</dbReference>
<dbReference type="Gene3D" id="3.30.70.1170">
    <property type="entry name" value="Sun protein, domain 3"/>
    <property type="match status" value="1"/>
</dbReference>
<keyword evidence="9" id="KW-1185">Reference proteome</keyword>
<dbReference type="RefSeq" id="WP_004589759.1">
    <property type="nucleotide sequence ID" value="NZ_APMM01000002.1"/>
</dbReference>
<feature type="binding site" evidence="6">
    <location>
        <position position="131"/>
    </location>
    <ligand>
        <name>S-adenosyl-L-methionine</name>
        <dbReference type="ChEBI" id="CHEBI:59789"/>
    </ligand>
</feature>
<dbReference type="EMBL" id="APMM01000002">
    <property type="protein sequence ID" value="ENN96773.1"/>
    <property type="molecule type" value="Genomic_DNA"/>
</dbReference>
<dbReference type="PROSITE" id="PS01153">
    <property type="entry name" value="NOL1_NOP2_SUN"/>
    <property type="match status" value="1"/>
</dbReference>
<evidence type="ECO:0000259" key="7">
    <source>
        <dbReference type="PROSITE" id="PS51686"/>
    </source>
</evidence>
<dbReference type="InterPro" id="IPR049560">
    <property type="entry name" value="MeTrfase_RsmB-F_NOP2_cat"/>
</dbReference>
<dbReference type="InterPro" id="IPR023267">
    <property type="entry name" value="RCMT"/>
</dbReference>
<comment type="similarity">
    <text evidence="1 6">Belongs to the class I-like SAM-binding methyltransferase superfamily. RsmB/NOP family.</text>
</comment>
<feature type="binding site" evidence="6">
    <location>
        <position position="104"/>
    </location>
    <ligand>
        <name>S-adenosyl-L-methionine</name>
        <dbReference type="ChEBI" id="CHEBI:59789"/>
    </ligand>
</feature>
<dbReference type="PANTHER" id="PTHR22807:SF74">
    <property type="entry name" value="TRNA (CYTOSINE(48)-C(5))-METHYLTRANSFERASE"/>
    <property type="match status" value="1"/>
</dbReference>
<evidence type="ECO:0000256" key="2">
    <source>
        <dbReference type="ARBA" id="ARBA00022603"/>
    </source>
</evidence>
<dbReference type="InterPro" id="IPR011023">
    <property type="entry name" value="Nop2p"/>
</dbReference>
<dbReference type="GO" id="GO:0016428">
    <property type="term" value="F:tRNA (cytidine-5-)-methyltransferase activity"/>
    <property type="evidence" value="ECO:0007669"/>
    <property type="project" value="TreeGrafter"/>
</dbReference>
<dbReference type="PANTHER" id="PTHR22807">
    <property type="entry name" value="NOP2 YEAST -RELATED NOL1/NOP2/FMU SUN DOMAIN-CONTAINING"/>
    <property type="match status" value="1"/>
</dbReference>
<dbReference type="PROSITE" id="PS51686">
    <property type="entry name" value="SAM_MT_RSMB_NOP"/>
    <property type="match status" value="1"/>
</dbReference>
<dbReference type="InterPro" id="IPR029063">
    <property type="entry name" value="SAM-dependent_MTases_sf"/>
</dbReference>
<evidence type="ECO:0000256" key="5">
    <source>
        <dbReference type="ARBA" id="ARBA00022884"/>
    </source>
</evidence>
<feature type="active site" description="Nucleophile" evidence="6">
    <location>
        <position position="201"/>
    </location>
</feature>
<evidence type="ECO:0000256" key="4">
    <source>
        <dbReference type="ARBA" id="ARBA00022691"/>
    </source>
</evidence>
<proteinExistence type="inferred from homology"/>
<dbReference type="NCBIfam" id="TIGR00446">
    <property type="entry name" value="nop2p"/>
    <property type="match status" value="1"/>
</dbReference>
<feature type="domain" description="SAM-dependent MTase RsmB/NOP-type" evidence="7">
    <location>
        <begin position="1"/>
        <end position="262"/>
    </location>
</feature>
<dbReference type="InterPro" id="IPR001678">
    <property type="entry name" value="MeTrfase_RsmB-F_NOP2_dom"/>
</dbReference>
<dbReference type="STRING" id="1069083.GCA_000371805_00703"/>
<keyword evidence="2 6" id="KW-0489">Methyltransferase</keyword>
<dbReference type="InterPro" id="IPR018314">
    <property type="entry name" value="RsmB/NOL1/NOP2-like_CS"/>
</dbReference>
<evidence type="ECO:0000313" key="9">
    <source>
        <dbReference type="Proteomes" id="UP000053695"/>
    </source>
</evidence>
<dbReference type="Gene3D" id="3.40.50.150">
    <property type="entry name" value="Vaccinia Virus protein VP39"/>
    <property type="match status" value="1"/>
</dbReference>
<dbReference type="PATRIC" id="fig|1069083.5.peg.74"/>
<dbReference type="Proteomes" id="UP000053695">
    <property type="component" value="Unassembled WGS sequence"/>
</dbReference>
<keyword evidence="4 6" id="KW-0949">S-adenosyl-L-methionine</keyword>
<accession>N6V3D4</accession>
<dbReference type="CDD" id="cd02440">
    <property type="entry name" value="AdoMet_MTases"/>
    <property type="match status" value="1"/>
</dbReference>
<dbReference type="SUPFAM" id="SSF53335">
    <property type="entry name" value="S-adenosyl-L-methionine-dependent methyltransferases"/>
    <property type="match status" value="1"/>
</dbReference>
<keyword evidence="5 6" id="KW-0694">RNA-binding</keyword>
<gene>
    <name evidence="8" type="ORF">J422_00386</name>
</gene>
<comment type="caution">
    <text evidence="8">The sequence shown here is derived from an EMBL/GenBank/DDBJ whole genome shotgun (WGS) entry which is preliminary data.</text>
</comment>
<reference evidence="8 9" key="1">
    <citation type="journal article" date="2013" name="Genome Announc.">
        <title>Draft Genome Sequence of a Highly Flagellated, Fast-Swimming Archaeon, Methanocaldococcus villosus Strain KIN24-T80 (DSM 22612).</title>
        <authorList>
            <person name="Thennarasu S."/>
            <person name="Polireddy D."/>
            <person name="Antony A."/>
            <person name="Yada M.R."/>
            <person name="Algarawi S."/>
            <person name="Sivakumar N."/>
        </authorList>
    </citation>
    <scope>NUCLEOTIDE SEQUENCE [LARGE SCALE GENOMIC DNA]</scope>
    <source>
        <strain evidence="8 9">KIN24-T80</strain>
    </source>
</reference>
<feature type="binding site" evidence="6">
    <location>
        <begin position="80"/>
        <end position="86"/>
    </location>
    <ligand>
        <name>S-adenosyl-L-methionine</name>
        <dbReference type="ChEBI" id="CHEBI:59789"/>
    </ligand>
</feature>
<dbReference type="PRINTS" id="PR02008">
    <property type="entry name" value="RCMTFAMILY"/>
</dbReference>
<evidence type="ECO:0000256" key="3">
    <source>
        <dbReference type="ARBA" id="ARBA00022679"/>
    </source>
</evidence>
<dbReference type="GO" id="GO:0003723">
    <property type="term" value="F:RNA binding"/>
    <property type="evidence" value="ECO:0007669"/>
    <property type="project" value="UniProtKB-UniRule"/>
</dbReference>
<feature type="binding site" evidence="6">
    <location>
        <position position="152"/>
    </location>
    <ligand>
        <name>S-adenosyl-L-methionine</name>
        <dbReference type="ChEBI" id="CHEBI:59789"/>
    </ligand>
</feature>
<sequence>MIRVNTLKISPEEVKERLEKKGVILEETFLDYAFKVKKSPFSIGATPEYLFGYYYLQSLSSMIPPIILNPKKRDFALDMCSAPGGKTTHMAQIMENQGVIVAVEISRERIKALKSNINRLGVLNTIVINADMREYKNYLLENNIFFDKILLDAPCSGNFIKDKNRNVSKKDILYCSIRQKELLNIGLDLLKKGGYLVYSTCSMEKEENEDVISYILNKREDIKLIKLKPKFKGINIKEGYIRGTLRVFPPDEPFFIAKIKKLF</sequence>
<keyword evidence="3 6" id="KW-0808">Transferase</keyword>
<dbReference type="Pfam" id="PF01189">
    <property type="entry name" value="Methyltr_RsmB-F"/>
    <property type="match status" value="1"/>
</dbReference>
<evidence type="ECO:0000256" key="6">
    <source>
        <dbReference type="PROSITE-ProRule" id="PRU01023"/>
    </source>
</evidence>
<name>N6V3D4_9EURY</name>
<organism evidence="8 9">
    <name type="scientific">Methanocaldococcus villosus KIN24-T80</name>
    <dbReference type="NCBI Taxonomy" id="1069083"/>
    <lineage>
        <taxon>Archaea</taxon>
        <taxon>Methanobacteriati</taxon>
        <taxon>Methanobacteriota</taxon>
        <taxon>Methanomada group</taxon>
        <taxon>Methanococci</taxon>
        <taxon>Methanococcales</taxon>
        <taxon>Methanocaldococcaceae</taxon>
        <taxon>Methanocaldococcus</taxon>
    </lineage>
</organism>
<evidence type="ECO:0000313" key="8">
    <source>
        <dbReference type="EMBL" id="ENN96773.1"/>
    </source>
</evidence>
<evidence type="ECO:0000256" key="1">
    <source>
        <dbReference type="ARBA" id="ARBA00007494"/>
    </source>
</evidence>
<protein>
    <submittedName>
        <fullName evidence="8">Proliferating cell nuclear antigen</fullName>
    </submittedName>
</protein>